<evidence type="ECO:0000256" key="1">
    <source>
        <dbReference type="ARBA" id="ARBA00013928"/>
    </source>
</evidence>
<dbReference type="GO" id="GO:0031145">
    <property type="term" value="P:anaphase-promoting complex-dependent catabolic process"/>
    <property type="evidence" value="ECO:0007669"/>
    <property type="project" value="InterPro"/>
</dbReference>
<sequence length="299" mass="33349">MTTYNSLADFLENGIETLDPSQTDEICPISRFEDDDEESVESSKNGPMLKTRFCGHHFHRTCLLTWLTDDGLDARSGCPSCRQKLYVGGFRGRGNALQAWVAPIKTMLSLALRKWSEDRPGMLKEYEKAQGLWEVVLRYQLGLGRNYSAIAADLVAVNPEDPSWLHAIKTASSHVMPERVPNETERVILDLEKSATEPWQKDCLGLLKLARKAGAAAEILVNETDDLVTKAELARVGHTSRGREAVAGLTDAIASQCVMERLDLQRMGPDLTSSQLIYWMFLVELAENMLSDLRLIGPL</sequence>
<keyword evidence="4" id="KW-0862">Zinc</keyword>
<dbReference type="GO" id="GO:0097602">
    <property type="term" value="F:cullin family protein binding"/>
    <property type="evidence" value="ECO:0007669"/>
    <property type="project" value="InterPro"/>
</dbReference>
<keyword evidence="4" id="KW-0479">Metal-binding</keyword>
<accession>A0A6A6SQC8</accession>
<keyword evidence="7" id="KW-1185">Reference proteome</keyword>
<dbReference type="Proteomes" id="UP000799324">
    <property type="component" value="Unassembled WGS sequence"/>
</dbReference>
<evidence type="ECO:0000313" key="6">
    <source>
        <dbReference type="EMBL" id="KAF2648803.1"/>
    </source>
</evidence>
<dbReference type="InterPro" id="IPR024991">
    <property type="entry name" value="RING-H2_APC11"/>
</dbReference>
<dbReference type="GO" id="GO:0051301">
    <property type="term" value="P:cell division"/>
    <property type="evidence" value="ECO:0007669"/>
    <property type="project" value="UniProtKB-KW"/>
</dbReference>
<dbReference type="GO" id="GO:0061630">
    <property type="term" value="F:ubiquitin protein ligase activity"/>
    <property type="evidence" value="ECO:0007669"/>
    <property type="project" value="InterPro"/>
</dbReference>
<keyword evidence="3" id="KW-0498">Mitosis</keyword>
<dbReference type="GO" id="GO:0005680">
    <property type="term" value="C:anaphase-promoting complex"/>
    <property type="evidence" value="ECO:0007669"/>
    <property type="project" value="InterPro"/>
</dbReference>
<keyword evidence="3" id="KW-0131">Cell cycle</keyword>
<dbReference type="Pfam" id="PF12861">
    <property type="entry name" value="zf-ANAPC11"/>
    <property type="match status" value="1"/>
</dbReference>
<keyword evidence="2" id="KW-0132">Cell division</keyword>
<evidence type="ECO:0000259" key="5">
    <source>
        <dbReference type="PROSITE" id="PS50089"/>
    </source>
</evidence>
<organism evidence="6 7">
    <name type="scientific">Lophiostoma macrostomum CBS 122681</name>
    <dbReference type="NCBI Taxonomy" id="1314788"/>
    <lineage>
        <taxon>Eukaryota</taxon>
        <taxon>Fungi</taxon>
        <taxon>Dikarya</taxon>
        <taxon>Ascomycota</taxon>
        <taxon>Pezizomycotina</taxon>
        <taxon>Dothideomycetes</taxon>
        <taxon>Pleosporomycetidae</taxon>
        <taxon>Pleosporales</taxon>
        <taxon>Lophiostomataceae</taxon>
        <taxon>Lophiostoma</taxon>
    </lineage>
</organism>
<dbReference type="InterPro" id="IPR001841">
    <property type="entry name" value="Znf_RING"/>
</dbReference>
<dbReference type="SMART" id="SM00184">
    <property type="entry name" value="RING"/>
    <property type="match status" value="1"/>
</dbReference>
<dbReference type="InterPro" id="IPR013083">
    <property type="entry name" value="Znf_RING/FYVE/PHD"/>
</dbReference>
<dbReference type="PROSITE" id="PS50089">
    <property type="entry name" value="ZF_RING_2"/>
    <property type="match status" value="1"/>
</dbReference>
<evidence type="ECO:0000256" key="2">
    <source>
        <dbReference type="ARBA" id="ARBA00022618"/>
    </source>
</evidence>
<dbReference type="GO" id="GO:0008270">
    <property type="term" value="F:zinc ion binding"/>
    <property type="evidence" value="ECO:0007669"/>
    <property type="project" value="UniProtKB-KW"/>
</dbReference>
<evidence type="ECO:0000313" key="7">
    <source>
        <dbReference type="Proteomes" id="UP000799324"/>
    </source>
</evidence>
<name>A0A6A6SQC8_9PLEO</name>
<protein>
    <recommendedName>
        <fullName evidence="1">Anaphase-promoting complex subunit 11</fullName>
    </recommendedName>
</protein>
<dbReference type="SUPFAM" id="SSF57850">
    <property type="entry name" value="RING/U-box"/>
    <property type="match status" value="1"/>
</dbReference>
<keyword evidence="4" id="KW-0863">Zinc-finger</keyword>
<evidence type="ECO:0000256" key="3">
    <source>
        <dbReference type="ARBA" id="ARBA00022776"/>
    </source>
</evidence>
<dbReference type="AlphaFoldDB" id="A0A6A6SQC8"/>
<feature type="domain" description="RING-type" evidence="5">
    <location>
        <begin position="27"/>
        <end position="82"/>
    </location>
</feature>
<proteinExistence type="predicted"/>
<dbReference type="Gene3D" id="3.30.40.10">
    <property type="entry name" value="Zinc/RING finger domain, C3HC4 (zinc finger)"/>
    <property type="match status" value="1"/>
</dbReference>
<reference evidence="6" key="1">
    <citation type="journal article" date="2020" name="Stud. Mycol.">
        <title>101 Dothideomycetes genomes: a test case for predicting lifestyles and emergence of pathogens.</title>
        <authorList>
            <person name="Haridas S."/>
            <person name="Albert R."/>
            <person name="Binder M."/>
            <person name="Bloem J."/>
            <person name="Labutti K."/>
            <person name="Salamov A."/>
            <person name="Andreopoulos B."/>
            <person name="Baker S."/>
            <person name="Barry K."/>
            <person name="Bills G."/>
            <person name="Bluhm B."/>
            <person name="Cannon C."/>
            <person name="Castanera R."/>
            <person name="Culley D."/>
            <person name="Daum C."/>
            <person name="Ezra D."/>
            <person name="Gonzalez J."/>
            <person name="Henrissat B."/>
            <person name="Kuo A."/>
            <person name="Liang C."/>
            <person name="Lipzen A."/>
            <person name="Lutzoni F."/>
            <person name="Magnuson J."/>
            <person name="Mondo S."/>
            <person name="Nolan M."/>
            <person name="Ohm R."/>
            <person name="Pangilinan J."/>
            <person name="Park H.-J."/>
            <person name="Ramirez L."/>
            <person name="Alfaro M."/>
            <person name="Sun H."/>
            <person name="Tritt A."/>
            <person name="Yoshinaga Y."/>
            <person name="Zwiers L.-H."/>
            <person name="Turgeon B."/>
            <person name="Goodwin S."/>
            <person name="Spatafora J."/>
            <person name="Crous P."/>
            <person name="Grigoriev I."/>
        </authorList>
    </citation>
    <scope>NUCLEOTIDE SEQUENCE</scope>
    <source>
        <strain evidence="6">CBS 122681</strain>
    </source>
</reference>
<gene>
    <name evidence="6" type="ORF">K491DRAFT_762810</name>
</gene>
<dbReference type="EMBL" id="MU004520">
    <property type="protein sequence ID" value="KAF2648803.1"/>
    <property type="molecule type" value="Genomic_DNA"/>
</dbReference>
<evidence type="ECO:0000256" key="4">
    <source>
        <dbReference type="PROSITE-ProRule" id="PRU00175"/>
    </source>
</evidence>